<dbReference type="EMBL" id="PPSL01000005">
    <property type="protein sequence ID" value="PQJ09836.1"/>
    <property type="molecule type" value="Genomic_DNA"/>
</dbReference>
<organism evidence="2 3">
    <name type="scientific">Flavipsychrobacter stenotrophus</name>
    <dbReference type="NCBI Taxonomy" id="2077091"/>
    <lineage>
        <taxon>Bacteria</taxon>
        <taxon>Pseudomonadati</taxon>
        <taxon>Bacteroidota</taxon>
        <taxon>Chitinophagia</taxon>
        <taxon>Chitinophagales</taxon>
        <taxon>Chitinophagaceae</taxon>
        <taxon>Flavipsychrobacter</taxon>
    </lineage>
</organism>
<dbReference type="RefSeq" id="WP_105040608.1">
    <property type="nucleotide sequence ID" value="NZ_PPSL01000005.1"/>
</dbReference>
<keyword evidence="3" id="KW-1185">Reference proteome</keyword>
<dbReference type="NCBIfam" id="NF041635">
    <property type="entry name" value="STM3941_fam"/>
    <property type="match status" value="1"/>
</dbReference>
<keyword evidence="1" id="KW-0472">Membrane</keyword>
<name>A0A2S7STK2_9BACT</name>
<evidence type="ECO:0000256" key="1">
    <source>
        <dbReference type="SAM" id="Phobius"/>
    </source>
</evidence>
<feature type="transmembrane region" description="Helical" evidence="1">
    <location>
        <begin position="16"/>
        <end position="34"/>
    </location>
</feature>
<dbReference type="InterPro" id="IPR048136">
    <property type="entry name" value="STM3941-like"/>
</dbReference>
<proteinExistence type="predicted"/>
<dbReference type="OrthoDB" id="6028159at2"/>
<evidence type="ECO:0000313" key="2">
    <source>
        <dbReference type="EMBL" id="PQJ09836.1"/>
    </source>
</evidence>
<keyword evidence="1" id="KW-1133">Transmembrane helix</keyword>
<comment type="caution">
    <text evidence="2">The sequence shown here is derived from an EMBL/GenBank/DDBJ whole genome shotgun (WGS) entry which is preliminary data.</text>
</comment>
<accession>A0A2S7STK2</accession>
<sequence>MNEIKIYKSAWKGVKFILMSSLFVIPSIFFLVKGEERERLKFLLCIGFFGLGYPLGLSFILDRRPQIILNETGIFVRNLSDKIINWDIIQDAYPARINKQHFVCLKVDEVYSLARSKGRLYRSVVKFNKELGFQELNIWMDNVNVNNQKLLDLIQQAIHADLPQRKALLESGVV</sequence>
<gene>
    <name evidence="2" type="ORF">CJD36_018095</name>
</gene>
<keyword evidence="1" id="KW-0812">Transmembrane</keyword>
<dbReference type="Proteomes" id="UP000239872">
    <property type="component" value="Unassembled WGS sequence"/>
</dbReference>
<feature type="transmembrane region" description="Helical" evidence="1">
    <location>
        <begin position="40"/>
        <end position="61"/>
    </location>
</feature>
<protein>
    <submittedName>
        <fullName evidence="2">Uncharacterized protein</fullName>
    </submittedName>
</protein>
<dbReference type="AlphaFoldDB" id="A0A2S7STK2"/>
<evidence type="ECO:0000313" key="3">
    <source>
        <dbReference type="Proteomes" id="UP000239872"/>
    </source>
</evidence>
<reference evidence="2 3" key="1">
    <citation type="submission" date="2018-01" db="EMBL/GenBank/DDBJ databases">
        <title>A novel member of the phylum Bacteroidetes isolated from glacier ice.</title>
        <authorList>
            <person name="Liu Q."/>
            <person name="Xin Y.-H."/>
        </authorList>
    </citation>
    <scope>NUCLEOTIDE SEQUENCE [LARGE SCALE GENOMIC DNA]</scope>
    <source>
        <strain evidence="2 3">RB1R16</strain>
    </source>
</reference>